<organism evidence="2 3">
    <name type="scientific">Leptolyngbya boryana NIES-2135</name>
    <dbReference type="NCBI Taxonomy" id="1973484"/>
    <lineage>
        <taxon>Bacteria</taxon>
        <taxon>Bacillati</taxon>
        <taxon>Cyanobacteriota</taxon>
        <taxon>Cyanophyceae</taxon>
        <taxon>Leptolyngbyales</taxon>
        <taxon>Leptolyngbyaceae</taxon>
        <taxon>Leptolyngbya group</taxon>
        <taxon>Leptolyngbya</taxon>
    </lineage>
</organism>
<keyword evidence="3" id="KW-1185">Reference proteome</keyword>
<name>A0A1Z4JB78_LEPBY</name>
<dbReference type="EMBL" id="AP018203">
    <property type="protein sequence ID" value="BAY54002.1"/>
    <property type="molecule type" value="Genomic_DNA"/>
</dbReference>
<evidence type="ECO:0000313" key="2">
    <source>
        <dbReference type="EMBL" id="BAY54002.1"/>
    </source>
</evidence>
<evidence type="ECO:0000313" key="3">
    <source>
        <dbReference type="Proteomes" id="UP000217895"/>
    </source>
</evidence>
<sequence length="140" mass="15173">MSNFWRNWMTVWCIGIGLFGVTLAAGALEATSEPTRIVFQLLNGPGELNLDSHMRFSLAVLGAVSIGWSITLFAAIQAVNQLDKAASKPIWILVIVSVLTWAAIDTALSIATGFWRNAIPNLAYVLTFLLPVLQSGVLKD</sequence>
<proteinExistence type="predicted"/>
<feature type="transmembrane region" description="Helical" evidence="1">
    <location>
        <begin position="121"/>
        <end position="138"/>
    </location>
</feature>
<keyword evidence="1" id="KW-0472">Membrane</keyword>
<gene>
    <name evidence="2" type="ORF">NIES2135_08150</name>
</gene>
<accession>A0A1Z4JB78</accession>
<feature type="transmembrane region" description="Helical" evidence="1">
    <location>
        <begin position="90"/>
        <end position="115"/>
    </location>
</feature>
<reference evidence="2 3" key="1">
    <citation type="submission" date="2017-06" db="EMBL/GenBank/DDBJ databases">
        <title>Genome sequencing of cyanobaciteial culture collection at National Institute for Environmental Studies (NIES).</title>
        <authorList>
            <person name="Hirose Y."/>
            <person name="Shimura Y."/>
            <person name="Fujisawa T."/>
            <person name="Nakamura Y."/>
            <person name="Kawachi M."/>
        </authorList>
    </citation>
    <scope>NUCLEOTIDE SEQUENCE [LARGE SCALE GENOMIC DNA]</scope>
    <source>
        <strain evidence="2 3">NIES-2135</strain>
    </source>
</reference>
<keyword evidence="1" id="KW-0812">Transmembrane</keyword>
<dbReference type="Proteomes" id="UP000217895">
    <property type="component" value="Chromosome"/>
</dbReference>
<feature type="transmembrane region" description="Helical" evidence="1">
    <location>
        <begin position="56"/>
        <end position="78"/>
    </location>
</feature>
<keyword evidence="1" id="KW-1133">Transmembrane helix</keyword>
<dbReference type="AlphaFoldDB" id="A0A1Z4JB78"/>
<evidence type="ECO:0000256" key="1">
    <source>
        <dbReference type="SAM" id="Phobius"/>
    </source>
</evidence>
<protein>
    <submittedName>
        <fullName evidence="2">Uncharacterized protein</fullName>
    </submittedName>
</protein>